<dbReference type="Proteomes" id="UP000012960">
    <property type="component" value="Unplaced"/>
</dbReference>
<sequence length="90" mass="9765">MRAKPTVRHVAELGTLPTLRIALAALLVTAISIGSEPLDLQALGHIRYDALRRDTVPCSRRGASYYNFRPVAEANPYSDGFSAITRCHGG</sequence>
<comment type="similarity">
    <text evidence="1">Belongs to the plant rapid alkalinization factor (RALF) family.</text>
</comment>
<gene>
    <name evidence="5" type="ORF">GSMUA_06230.1</name>
</gene>
<keyword evidence="4" id="KW-1015">Disulfide bond</keyword>
<evidence type="ECO:0000256" key="1">
    <source>
        <dbReference type="ARBA" id="ARBA00009178"/>
    </source>
</evidence>
<organism evidence="6 7">
    <name type="scientific">Musa acuminata subsp. malaccensis</name>
    <name type="common">Wild banana</name>
    <name type="synonym">Musa malaccensis</name>
    <dbReference type="NCBI Taxonomy" id="214687"/>
    <lineage>
        <taxon>Eukaryota</taxon>
        <taxon>Viridiplantae</taxon>
        <taxon>Streptophyta</taxon>
        <taxon>Embryophyta</taxon>
        <taxon>Tracheophyta</taxon>
        <taxon>Spermatophyta</taxon>
        <taxon>Magnoliopsida</taxon>
        <taxon>Liliopsida</taxon>
        <taxon>Zingiberales</taxon>
        <taxon>Musaceae</taxon>
        <taxon>Musa</taxon>
    </lineage>
</organism>
<evidence type="ECO:0000313" key="7">
    <source>
        <dbReference type="Proteomes" id="UP000012960"/>
    </source>
</evidence>
<dbReference type="InterPro" id="IPR008801">
    <property type="entry name" value="RALF"/>
</dbReference>
<keyword evidence="3" id="KW-0732">Signal</keyword>
<dbReference type="PANTHER" id="PTHR33136:SF6">
    <property type="entry name" value="PROTEIN RALF-LIKE 34"/>
    <property type="match status" value="1"/>
</dbReference>
<keyword evidence="2" id="KW-0372">Hormone</keyword>
<proteinExistence type="inferred from homology"/>
<evidence type="ECO:0000313" key="6">
    <source>
        <dbReference type="EnsemblPlants" id="Ma11_p18860.1"/>
    </source>
</evidence>
<protein>
    <submittedName>
        <fullName evidence="5">(wild Malaysian banana) hypothetical protein</fullName>
    </submittedName>
</protein>
<accession>A0A804L9D8</accession>
<name>A0A804L9D8_MUSAM</name>
<dbReference type="AlphaFoldDB" id="A0A804L9D8"/>
<evidence type="ECO:0000256" key="2">
    <source>
        <dbReference type="ARBA" id="ARBA00022702"/>
    </source>
</evidence>
<reference evidence="5" key="1">
    <citation type="submission" date="2021-03" db="EMBL/GenBank/DDBJ databases">
        <authorList>
            <consortium name="Genoscope - CEA"/>
            <person name="William W."/>
        </authorList>
    </citation>
    <scope>NUCLEOTIDE SEQUENCE</scope>
    <source>
        <strain evidence="5">Doubled-haploid Pahang</strain>
    </source>
</reference>
<dbReference type="EnsemblPlants" id="Ma11_t18860.1">
    <property type="protein sequence ID" value="Ma11_p18860.1"/>
    <property type="gene ID" value="Ma11_g18860"/>
</dbReference>
<dbReference type="EMBL" id="HG996475">
    <property type="protein sequence ID" value="CAG1865005.1"/>
    <property type="molecule type" value="Genomic_DNA"/>
</dbReference>
<dbReference type="GO" id="GO:0005179">
    <property type="term" value="F:hormone activity"/>
    <property type="evidence" value="ECO:0007669"/>
    <property type="project" value="UniProtKB-KW"/>
</dbReference>
<evidence type="ECO:0000313" key="5">
    <source>
        <dbReference type="EMBL" id="CAG1865005.1"/>
    </source>
</evidence>
<dbReference type="Pfam" id="PF05498">
    <property type="entry name" value="RALF"/>
    <property type="match status" value="1"/>
</dbReference>
<reference evidence="6" key="2">
    <citation type="submission" date="2021-05" db="UniProtKB">
        <authorList>
            <consortium name="EnsemblPlants"/>
        </authorList>
    </citation>
    <scope>IDENTIFICATION</scope>
    <source>
        <strain evidence="6">subsp. malaccensis</strain>
    </source>
</reference>
<dbReference type="Gramene" id="Ma11_t18860.1">
    <property type="protein sequence ID" value="Ma11_p18860.1"/>
    <property type="gene ID" value="Ma11_g18860"/>
</dbReference>
<keyword evidence="7" id="KW-1185">Reference proteome</keyword>
<evidence type="ECO:0000256" key="4">
    <source>
        <dbReference type="ARBA" id="ARBA00023157"/>
    </source>
</evidence>
<evidence type="ECO:0000256" key="3">
    <source>
        <dbReference type="ARBA" id="ARBA00022729"/>
    </source>
</evidence>
<dbReference type="PANTHER" id="PTHR33136">
    <property type="entry name" value="RAPID ALKALINIZATION FACTOR-LIKE"/>
    <property type="match status" value="1"/>
</dbReference>
<dbReference type="InParanoid" id="A0A804L9D8"/>